<organism evidence="1">
    <name type="scientific">uncultured marine bacterium 582</name>
    <dbReference type="NCBI Taxonomy" id="257402"/>
    <lineage>
        <taxon>Bacteria</taxon>
        <taxon>environmental samples</taxon>
    </lineage>
</organism>
<protein>
    <submittedName>
        <fullName evidence="1">Uncharacterized protein</fullName>
    </submittedName>
</protein>
<accession>Q6SF17</accession>
<reference evidence="1" key="2">
    <citation type="submission" date="2003-12" db="EMBL/GenBank/DDBJ databases">
        <title>Monterey Bay Coastal Ocean Microbial Observatory environmental clone sequencing.</title>
        <authorList>
            <person name="DeLong E.F."/>
        </authorList>
    </citation>
    <scope>NUCLEOTIDE SEQUENCE</scope>
</reference>
<reference evidence="1" key="1">
    <citation type="submission" date="2003-11" db="EMBL/GenBank/DDBJ databases">
        <authorList>
            <person name="Heidelberg J.F."/>
            <person name="Eisen J.A."/>
            <person name="Nelson W.C."/>
            <person name="DeLong E.F."/>
        </authorList>
    </citation>
    <scope>NUCLEOTIDE SEQUENCE</scope>
</reference>
<dbReference type="EMBL" id="AY458649">
    <property type="protein sequence ID" value="AAR38405.1"/>
    <property type="molecule type" value="Genomic_DNA"/>
</dbReference>
<sequence>MFKSLAMFDPENLFRDPRILRLLSYKQPDPRTRNDRSKEKPVVEARKRSLFSRILSRLFD</sequence>
<gene>
    <name evidence="1" type="ORF">MBMO_EBAC080-L028H02.68</name>
</gene>
<dbReference type="AlphaFoldDB" id="Q6SF17"/>
<name>Q6SF17_9BACT</name>
<proteinExistence type="predicted"/>
<evidence type="ECO:0000313" key="1">
    <source>
        <dbReference type="EMBL" id="AAR38405.1"/>
    </source>
</evidence>